<evidence type="ECO:0000313" key="1">
    <source>
        <dbReference type="EMBL" id="NVZ11552.1"/>
    </source>
</evidence>
<organism evidence="1 2">
    <name type="scientific">Allochromatium humboldtianum</name>
    <dbReference type="NCBI Taxonomy" id="504901"/>
    <lineage>
        <taxon>Bacteria</taxon>
        <taxon>Pseudomonadati</taxon>
        <taxon>Pseudomonadota</taxon>
        <taxon>Gammaproteobacteria</taxon>
        <taxon>Chromatiales</taxon>
        <taxon>Chromatiaceae</taxon>
        <taxon>Allochromatium</taxon>
    </lineage>
</organism>
<protein>
    <submittedName>
        <fullName evidence="1">Uncharacterized protein</fullName>
    </submittedName>
</protein>
<sequence length="61" mass="6980">MPASMRYCQFENALQVMQELKIRLEEGVEPESLSESEKQAAKQLFSLLKDLVEDYAPCTRG</sequence>
<accession>A0A850RKC0</accession>
<dbReference type="AlphaFoldDB" id="A0A850RKC0"/>
<proteinExistence type="predicted"/>
<reference evidence="1 2" key="1">
    <citation type="submission" date="2020-06" db="EMBL/GenBank/DDBJ databases">
        <title>Whole-genome sequence of Allochromatium humboldtianum DSM 21881, type strain.</title>
        <authorList>
            <person name="Kyndt J.A."/>
            <person name="Meyer T.E."/>
        </authorList>
    </citation>
    <scope>NUCLEOTIDE SEQUENCE [LARGE SCALE GENOMIC DNA]</scope>
    <source>
        <strain evidence="1 2">DSM 21881</strain>
    </source>
</reference>
<evidence type="ECO:0000313" key="2">
    <source>
        <dbReference type="Proteomes" id="UP000592294"/>
    </source>
</evidence>
<dbReference type="EMBL" id="JABZEO010000025">
    <property type="protein sequence ID" value="NVZ11552.1"/>
    <property type="molecule type" value="Genomic_DNA"/>
</dbReference>
<gene>
    <name evidence="1" type="ORF">HW932_20085</name>
</gene>
<dbReference type="Proteomes" id="UP000592294">
    <property type="component" value="Unassembled WGS sequence"/>
</dbReference>
<keyword evidence="2" id="KW-1185">Reference proteome</keyword>
<comment type="caution">
    <text evidence="1">The sequence shown here is derived from an EMBL/GenBank/DDBJ whole genome shotgun (WGS) entry which is preliminary data.</text>
</comment>
<dbReference type="RefSeq" id="WP_176978244.1">
    <property type="nucleotide sequence ID" value="NZ_JABZEO010000025.1"/>
</dbReference>
<name>A0A850RKC0_9GAMM</name>